<gene>
    <name evidence="1" type="ORF">ABIE21_001062</name>
</gene>
<evidence type="ECO:0008006" key="3">
    <source>
        <dbReference type="Google" id="ProtNLM"/>
    </source>
</evidence>
<organism evidence="1 2">
    <name type="scientific">Conyzicola nivalis</name>
    <dbReference type="NCBI Taxonomy" id="1477021"/>
    <lineage>
        <taxon>Bacteria</taxon>
        <taxon>Bacillati</taxon>
        <taxon>Actinomycetota</taxon>
        <taxon>Actinomycetes</taxon>
        <taxon>Micrococcales</taxon>
        <taxon>Microbacteriaceae</taxon>
        <taxon>Conyzicola</taxon>
    </lineage>
</organism>
<comment type="caution">
    <text evidence="1">The sequence shown here is derived from an EMBL/GenBank/DDBJ whole genome shotgun (WGS) entry which is preliminary data.</text>
</comment>
<protein>
    <recommendedName>
        <fullName evidence="3">Bacterial mobilisation domain-containing protein</fullName>
    </recommendedName>
</protein>
<dbReference type="Proteomes" id="UP001549257">
    <property type="component" value="Unassembled WGS sequence"/>
</dbReference>
<dbReference type="EMBL" id="JBEPSJ010000001">
    <property type="protein sequence ID" value="MET4581572.1"/>
    <property type="molecule type" value="Genomic_DNA"/>
</dbReference>
<name>A0ABV2QKU1_9MICO</name>
<evidence type="ECO:0000313" key="2">
    <source>
        <dbReference type="Proteomes" id="UP001549257"/>
    </source>
</evidence>
<proteinExistence type="predicted"/>
<sequence>MAPATRHHRIDTRFSESELAMVERVARRNGLAPSAFVRGAACDAANALEGRPPVEQNRPALSAATLTAAQLAIIDAARIEVKRIGVNLNQLVRASHQGDFDLGALTPVIEALVVEVVRAISLLGGKGQP</sequence>
<accession>A0ABV2QKU1</accession>
<evidence type="ECO:0000313" key="1">
    <source>
        <dbReference type="EMBL" id="MET4581572.1"/>
    </source>
</evidence>
<keyword evidence="2" id="KW-1185">Reference proteome</keyword>
<dbReference type="RefSeq" id="WP_354023739.1">
    <property type="nucleotide sequence ID" value="NZ_JBEPSJ010000001.1"/>
</dbReference>
<reference evidence="1 2" key="1">
    <citation type="submission" date="2024-06" db="EMBL/GenBank/DDBJ databases">
        <title>Sorghum-associated microbial communities from plants grown in Nebraska, USA.</title>
        <authorList>
            <person name="Schachtman D."/>
        </authorList>
    </citation>
    <scope>NUCLEOTIDE SEQUENCE [LARGE SCALE GENOMIC DNA]</scope>
    <source>
        <strain evidence="1 2">2857</strain>
    </source>
</reference>